<feature type="domain" description="MADS-box" evidence="8">
    <location>
        <begin position="1"/>
        <end position="61"/>
    </location>
</feature>
<keyword evidence="5" id="KW-0539">Nucleus</keyword>
<dbReference type="GO" id="GO:0003700">
    <property type="term" value="F:DNA-binding transcription factor activity"/>
    <property type="evidence" value="ECO:0007669"/>
    <property type="project" value="InterPro"/>
</dbReference>
<evidence type="ECO:0000256" key="6">
    <source>
        <dbReference type="SAM" id="Coils"/>
    </source>
</evidence>
<keyword evidence="4" id="KW-0804">Transcription</keyword>
<evidence type="ECO:0000313" key="10">
    <source>
        <dbReference type="EMBL" id="PON69952.1"/>
    </source>
</evidence>
<evidence type="ECO:0000256" key="1">
    <source>
        <dbReference type="ARBA" id="ARBA00004123"/>
    </source>
</evidence>
<dbReference type="PRINTS" id="PR00404">
    <property type="entry name" value="MADSDOMAIN"/>
</dbReference>
<comment type="subcellular location">
    <subcellularLocation>
        <location evidence="1">Nucleus</location>
    </subcellularLocation>
</comment>
<dbReference type="InterPro" id="IPR036879">
    <property type="entry name" value="TF_MADSbox_sf"/>
</dbReference>
<evidence type="ECO:0000256" key="2">
    <source>
        <dbReference type="ARBA" id="ARBA00023015"/>
    </source>
</evidence>
<dbReference type="Gene3D" id="3.40.1810.10">
    <property type="entry name" value="Transcription factor, MADS-box"/>
    <property type="match status" value="1"/>
</dbReference>
<proteinExistence type="predicted"/>
<dbReference type="SUPFAM" id="SSF55455">
    <property type="entry name" value="SRF-like"/>
    <property type="match status" value="1"/>
</dbReference>
<dbReference type="InterPro" id="IPR002487">
    <property type="entry name" value="TF_Kbox"/>
</dbReference>
<dbReference type="GO" id="GO:0046983">
    <property type="term" value="F:protein dimerization activity"/>
    <property type="evidence" value="ECO:0007669"/>
    <property type="project" value="InterPro"/>
</dbReference>
<dbReference type="PROSITE" id="PS50066">
    <property type="entry name" value="MADS_BOX_2"/>
    <property type="match status" value="1"/>
</dbReference>
<dbReference type="InterPro" id="IPR033896">
    <property type="entry name" value="MEF2-like_N"/>
</dbReference>
<dbReference type="InterPro" id="IPR050142">
    <property type="entry name" value="MADS-box/MEF2_TF"/>
</dbReference>
<dbReference type="OrthoDB" id="1898716at2759"/>
<gene>
    <name evidence="10" type="primary">PanMADS55</name>
    <name evidence="10" type="ORF">PanWU01x14_084160</name>
</gene>
<keyword evidence="2" id="KW-0805">Transcription regulation</keyword>
<comment type="caution">
    <text evidence="10">The sequence shown here is derived from an EMBL/GenBank/DDBJ whole genome shotgun (WGS) entry which is preliminary data.</text>
</comment>
<evidence type="ECO:0000256" key="4">
    <source>
        <dbReference type="ARBA" id="ARBA00023163"/>
    </source>
</evidence>
<feature type="region of interest" description="Disordered" evidence="7">
    <location>
        <begin position="196"/>
        <end position="215"/>
    </location>
</feature>
<keyword evidence="3" id="KW-0238">DNA-binding</keyword>
<dbReference type="Pfam" id="PF00319">
    <property type="entry name" value="SRF-TF"/>
    <property type="match status" value="1"/>
</dbReference>
<dbReference type="GO" id="GO:0005634">
    <property type="term" value="C:nucleus"/>
    <property type="evidence" value="ECO:0007669"/>
    <property type="project" value="UniProtKB-SubCell"/>
</dbReference>
<dbReference type="CDD" id="cd00265">
    <property type="entry name" value="MADS_MEF2_like"/>
    <property type="match status" value="1"/>
</dbReference>
<dbReference type="Pfam" id="PF01486">
    <property type="entry name" value="K-box"/>
    <property type="match status" value="1"/>
</dbReference>
<evidence type="ECO:0000313" key="11">
    <source>
        <dbReference type="Proteomes" id="UP000237105"/>
    </source>
</evidence>
<dbReference type="FunFam" id="3.40.1810.10:FF:000003">
    <property type="entry name" value="MADS-box transcription factor MADS-MC"/>
    <property type="match status" value="1"/>
</dbReference>
<organism evidence="10 11">
    <name type="scientific">Parasponia andersonii</name>
    <name type="common">Sponia andersonii</name>
    <dbReference type="NCBI Taxonomy" id="3476"/>
    <lineage>
        <taxon>Eukaryota</taxon>
        <taxon>Viridiplantae</taxon>
        <taxon>Streptophyta</taxon>
        <taxon>Embryophyta</taxon>
        <taxon>Tracheophyta</taxon>
        <taxon>Spermatophyta</taxon>
        <taxon>Magnoliopsida</taxon>
        <taxon>eudicotyledons</taxon>
        <taxon>Gunneridae</taxon>
        <taxon>Pentapetalae</taxon>
        <taxon>rosids</taxon>
        <taxon>fabids</taxon>
        <taxon>Rosales</taxon>
        <taxon>Cannabaceae</taxon>
        <taxon>Parasponia</taxon>
    </lineage>
</organism>
<protein>
    <submittedName>
        <fullName evidence="10">MADS-box transcription factor</fullName>
    </submittedName>
</protein>
<name>A0A2P5D9J6_PARAD</name>
<dbReference type="PROSITE" id="PS51297">
    <property type="entry name" value="K_BOX"/>
    <property type="match status" value="1"/>
</dbReference>
<reference evidence="11" key="1">
    <citation type="submission" date="2016-06" db="EMBL/GenBank/DDBJ databases">
        <title>Parallel loss of symbiosis genes in relatives of nitrogen-fixing non-legume Parasponia.</title>
        <authorList>
            <person name="Van Velzen R."/>
            <person name="Holmer R."/>
            <person name="Bu F."/>
            <person name="Rutten L."/>
            <person name="Van Zeijl A."/>
            <person name="Liu W."/>
            <person name="Santuari L."/>
            <person name="Cao Q."/>
            <person name="Sharma T."/>
            <person name="Shen D."/>
            <person name="Roswanjaya Y."/>
            <person name="Wardhani T."/>
            <person name="Kalhor M.S."/>
            <person name="Jansen J."/>
            <person name="Van den Hoogen J."/>
            <person name="Gungor B."/>
            <person name="Hartog M."/>
            <person name="Hontelez J."/>
            <person name="Verver J."/>
            <person name="Yang W.-C."/>
            <person name="Schijlen E."/>
            <person name="Repin R."/>
            <person name="Schilthuizen M."/>
            <person name="Schranz E."/>
            <person name="Heidstra R."/>
            <person name="Miyata K."/>
            <person name="Fedorova E."/>
            <person name="Kohlen W."/>
            <person name="Bisseling T."/>
            <person name="Smit S."/>
            <person name="Geurts R."/>
        </authorList>
    </citation>
    <scope>NUCLEOTIDE SEQUENCE [LARGE SCALE GENOMIC DNA]</scope>
    <source>
        <strain evidence="11">cv. WU1-14</strain>
    </source>
</reference>
<accession>A0A2P5D9J6</accession>
<dbReference type="GO" id="GO:0045944">
    <property type="term" value="P:positive regulation of transcription by RNA polymerase II"/>
    <property type="evidence" value="ECO:0007669"/>
    <property type="project" value="InterPro"/>
</dbReference>
<dbReference type="GO" id="GO:0000977">
    <property type="term" value="F:RNA polymerase II transcription regulatory region sequence-specific DNA binding"/>
    <property type="evidence" value="ECO:0007669"/>
    <property type="project" value="InterPro"/>
</dbReference>
<evidence type="ECO:0000256" key="5">
    <source>
        <dbReference type="ARBA" id="ARBA00023242"/>
    </source>
</evidence>
<dbReference type="AlphaFoldDB" id="A0A2P5D9J6"/>
<dbReference type="EMBL" id="JXTB01000053">
    <property type="protein sequence ID" value="PON69952.1"/>
    <property type="molecule type" value="Genomic_DNA"/>
</dbReference>
<feature type="domain" description="K-box" evidence="9">
    <location>
        <begin position="87"/>
        <end position="177"/>
    </location>
</feature>
<dbReference type="Proteomes" id="UP000237105">
    <property type="component" value="Unassembled WGS sequence"/>
</dbReference>
<evidence type="ECO:0000256" key="7">
    <source>
        <dbReference type="SAM" id="MobiDB-lite"/>
    </source>
</evidence>
<keyword evidence="6" id="KW-0175">Coiled coil</keyword>
<evidence type="ECO:0000256" key="3">
    <source>
        <dbReference type="ARBA" id="ARBA00023125"/>
    </source>
</evidence>
<keyword evidence="11" id="KW-1185">Reference proteome</keyword>
<dbReference type="PANTHER" id="PTHR48019">
    <property type="entry name" value="SERUM RESPONSE FACTOR HOMOLOG"/>
    <property type="match status" value="1"/>
</dbReference>
<dbReference type="InterPro" id="IPR002100">
    <property type="entry name" value="TF_MADSbox"/>
</dbReference>
<evidence type="ECO:0000259" key="9">
    <source>
        <dbReference type="PROSITE" id="PS51297"/>
    </source>
</evidence>
<dbReference type="SMART" id="SM00432">
    <property type="entry name" value="MADS"/>
    <property type="match status" value="1"/>
</dbReference>
<evidence type="ECO:0000259" key="8">
    <source>
        <dbReference type="PROSITE" id="PS50066"/>
    </source>
</evidence>
<sequence length="245" mass="28274">MGRGRVVLERIENKINRQVSFSKRRNGLLKKAYELSVLCDAEVGVIIFSSHGKLSEFGSTNVNTTLERYRQFCYASSQDNNIVGDEAQNLLLEIPKLQAKYESLQRAERHFLGENLEELGLKELQNLEKRLARTLSQARQRTMHMMVERLEELRRKVRDLEELHEQLKPKLEEVRNMCLCIESQGDLNIVADNKFKSDSTQPNHIESESTADKGPYTKFLSEETIADREGRITGVGSSRNQDWFL</sequence>
<feature type="coiled-coil region" evidence="6">
    <location>
        <begin position="87"/>
        <end position="170"/>
    </location>
</feature>